<reference evidence="2" key="1">
    <citation type="submission" date="2020-11" db="EMBL/GenBank/DDBJ databases">
        <title>The chromosome-scale genome resource for two endophytic Fusarium species: F. culmorum and F. pseudograminearum.</title>
        <authorList>
            <person name="Yuan Z."/>
        </authorList>
    </citation>
    <scope>NUCLEOTIDE SEQUENCE</scope>
    <source>
        <strain evidence="2">Class2-1B</strain>
    </source>
</reference>
<proteinExistence type="predicted"/>
<name>A0A7S8D814_FUSCU</name>
<evidence type="ECO:0000256" key="1">
    <source>
        <dbReference type="SAM" id="MobiDB-lite"/>
    </source>
</evidence>
<protein>
    <recommendedName>
        <fullName evidence="4">DNA2/NAM7 helicase-like C-terminal domain-containing protein</fullName>
    </recommendedName>
</protein>
<sequence length="514" mass="57834">MGFGYFVVKGGLGLSEHMDKIFKNESNGLFFAPYAVKIGEELFGGQKFGVSDIETKFTTQRTATLDQYLGLFIDFPLTASNEDEGFGQCHTVDYRLRTPVPCKFRRLVVKFPREVEVTFRVATEEGISKLPEGKASMSWVEVVLKKGAKVSVEGFGLPYANVNHPAHEWLQHPDSAPVVGDKTLLDILQQEKFTFIVSEPHPRLFRPGTDVELPSHRLGHVLEEFIQAKLPYIKPSKPDGEHGTLSPLFVDCRNSFCYTDPITHSRRNWDQIKAAFNFLADFVKTKQVNPASILIIAPYSAMVEAAETFRNKREYKVLKEMQPPSTDSRRPVPTKEPTKPPKPTLSDIGVEAGVWKDDRNAEAIDSIASRGHGSKSAKRKAEDDGRSVRRAKAKEPSKKAYCTVSVTEKSGLNIKWKDKTSSFAGPDKVQLIGYTTFSRVKFKAIEKHNRFQRQTTNKINRDYIISLSRQRIKHFAATGASDETPFIHYTLRPTQVLKPLLAAAAQEDMLQELL</sequence>
<dbReference type="EMBL" id="CP064749">
    <property type="protein sequence ID" value="QPC63703.1"/>
    <property type="molecule type" value="Genomic_DNA"/>
</dbReference>
<evidence type="ECO:0000313" key="2">
    <source>
        <dbReference type="EMBL" id="QPC63703.1"/>
    </source>
</evidence>
<feature type="compositionally biased region" description="Basic and acidic residues" evidence="1">
    <location>
        <begin position="379"/>
        <end position="395"/>
    </location>
</feature>
<evidence type="ECO:0008006" key="4">
    <source>
        <dbReference type="Google" id="ProtNLM"/>
    </source>
</evidence>
<evidence type="ECO:0000313" key="3">
    <source>
        <dbReference type="Proteomes" id="UP000663297"/>
    </source>
</evidence>
<gene>
    <name evidence="2" type="ORF">HYE67_005934</name>
</gene>
<organism evidence="2 3">
    <name type="scientific">Fusarium culmorum</name>
    <dbReference type="NCBI Taxonomy" id="5516"/>
    <lineage>
        <taxon>Eukaryota</taxon>
        <taxon>Fungi</taxon>
        <taxon>Dikarya</taxon>
        <taxon>Ascomycota</taxon>
        <taxon>Pezizomycotina</taxon>
        <taxon>Sordariomycetes</taxon>
        <taxon>Hypocreomycetidae</taxon>
        <taxon>Hypocreales</taxon>
        <taxon>Nectriaceae</taxon>
        <taxon>Fusarium</taxon>
    </lineage>
</organism>
<feature type="region of interest" description="Disordered" evidence="1">
    <location>
        <begin position="365"/>
        <end position="395"/>
    </location>
</feature>
<accession>A0A7S8D814</accession>
<feature type="region of interest" description="Disordered" evidence="1">
    <location>
        <begin position="316"/>
        <end position="351"/>
    </location>
</feature>
<dbReference type="Proteomes" id="UP000663297">
    <property type="component" value="Chromosome 3"/>
</dbReference>
<dbReference type="AlphaFoldDB" id="A0A7S8D814"/>